<sequence length="90" mass="10382">MTTSSTQIPMQFSVKYLITAAQEVKDIIRDAKTYYGVSAAQKIREDLVTKTKESLANNSHLGRPLYEYPEYEKKVFAVTCPTRTILYYTY</sequence>
<reference evidence="2" key="1">
    <citation type="submission" date="2015-03" db="EMBL/GenBank/DDBJ databases">
        <authorList>
            <person name="Nijsse Bart"/>
        </authorList>
    </citation>
    <scope>NUCLEOTIDE SEQUENCE [LARGE SCALE GENOMIC DNA]</scope>
</reference>
<accession>A0A0U1L5H0</accession>
<proteinExistence type="predicted"/>
<name>A0A0U1L5H0_9FIRM</name>
<dbReference type="AlphaFoldDB" id="A0A0U1L5H0"/>
<evidence type="ECO:0000313" key="2">
    <source>
        <dbReference type="Proteomes" id="UP000049855"/>
    </source>
</evidence>
<protein>
    <submittedName>
        <fullName evidence="1">Uncharacterized protein</fullName>
    </submittedName>
</protein>
<gene>
    <name evidence="1" type="ORF">SpAn4DRAFT_1011</name>
</gene>
<keyword evidence="2" id="KW-1185">Reference proteome</keyword>
<dbReference type="RefSeq" id="WP_021170532.1">
    <property type="nucleotide sequence ID" value="NZ_CTRP01000014.1"/>
</dbReference>
<dbReference type="EMBL" id="CTRP01000014">
    <property type="protein sequence ID" value="CQR74549.1"/>
    <property type="molecule type" value="Genomic_DNA"/>
</dbReference>
<dbReference type="Proteomes" id="UP000049855">
    <property type="component" value="Unassembled WGS sequence"/>
</dbReference>
<organism evidence="1 2">
    <name type="scientific">Sporomusa ovata</name>
    <dbReference type="NCBI Taxonomy" id="2378"/>
    <lineage>
        <taxon>Bacteria</taxon>
        <taxon>Bacillati</taxon>
        <taxon>Bacillota</taxon>
        <taxon>Negativicutes</taxon>
        <taxon>Selenomonadales</taxon>
        <taxon>Sporomusaceae</taxon>
        <taxon>Sporomusa</taxon>
    </lineage>
</organism>
<evidence type="ECO:0000313" key="1">
    <source>
        <dbReference type="EMBL" id="CQR74549.1"/>
    </source>
</evidence>